<dbReference type="SUPFAM" id="SSF52743">
    <property type="entry name" value="Subtilisin-like"/>
    <property type="match status" value="1"/>
</dbReference>
<evidence type="ECO:0000313" key="9">
    <source>
        <dbReference type="EMBL" id="TGN26619.1"/>
    </source>
</evidence>
<protein>
    <submittedName>
        <fullName evidence="9">T9SS type A sorting domain-containing protein</fullName>
    </submittedName>
</protein>
<dbReference type="PRINTS" id="PR00723">
    <property type="entry name" value="SUBTILISIN"/>
</dbReference>
<evidence type="ECO:0000313" key="10">
    <source>
        <dbReference type="Proteomes" id="UP000297998"/>
    </source>
</evidence>
<name>A0A4Z1BP60_9FLAO</name>
<dbReference type="PANTHER" id="PTHR43806:SF67">
    <property type="entry name" value="EGF-LIKE DOMAIN-CONTAINING PROTEIN"/>
    <property type="match status" value="1"/>
</dbReference>
<keyword evidence="2 6" id="KW-0645">Protease</keyword>
<dbReference type="InterPro" id="IPR023828">
    <property type="entry name" value="Peptidase_S8_Ser-AS"/>
</dbReference>
<dbReference type="InterPro" id="IPR000209">
    <property type="entry name" value="Peptidase_S8/S53_dom"/>
</dbReference>
<dbReference type="GO" id="GO:0006508">
    <property type="term" value="P:proteolysis"/>
    <property type="evidence" value="ECO:0007669"/>
    <property type="project" value="UniProtKB-KW"/>
</dbReference>
<feature type="active site" description="Charge relay system" evidence="6">
    <location>
        <position position="173"/>
    </location>
</feature>
<dbReference type="Pfam" id="PF18962">
    <property type="entry name" value="Por_Secre_tail"/>
    <property type="match status" value="1"/>
</dbReference>
<dbReference type="Pfam" id="PF00082">
    <property type="entry name" value="Peptidase_S8"/>
    <property type="match status" value="1"/>
</dbReference>
<dbReference type="InterPro" id="IPR036852">
    <property type="entry name" value="Peptidase_S8/S53_dom_sf"/>
</dbReference>
<evidence type="ECO:0000256" key="5">
    <source>
        <dbReference type="ARBA" id="ARBA00022825"/>
    </source>
</evidence>
<evidence type="ECO:0000256" key="6">
    <source>
        <dbReference type="PROSITE-ProRule" id="PRU01240"/>
    </source>
</evidence>
<keyword evidence="4 6" id="KW-0378">Hydrolase</keyword>
<evidence type="ECO:0000259" key="8">
    <source>
        <dbReference type="Pfam" id="PF18962"/>
    </source>
</evidence>
<dbReference type="InterPro" id="IPR015500">
    <property type="entry name" value="Peptidase_S8_subtilisin-rel"/>
</dbReference>
<dbReference type="NCBIfam" id="TIGR04183">
    <property type="entry name" value="Por_Secre_tail"/>
    <property type="match status" value="1"/>
</dbReference>
<accession>A0A4Z1BP60</accession>
<keyword evidence="5 6" id="KW-0720">Serine protease</keyword>
<reference evidence="9 10" key="1">
    <citation type="submission" date="2019-03" db="EMBL/GenBank/DDBJ databases">
        <title>Empedobacter tilapiae sp. nov., isolated from an intestine of Nile tilapia Oreochromis niloticus.</title>
        <authorList>
            <person name="Kim Y.-O."/>
            <person name="Yoon J.-H."/>
        </authorList>
    </citation>
    <scope>NUCLEOTIDE SEQUENCE [LARGE SCALE GENOMIC DNA]</scope>
    <source>
        <strain evidence="9 10">MRS2</strain>
    </source>
</reference>
<dbReference type="PIRSF" id="PIRSF037903">
    <property type="entry name" value="Subtilisin_rel_GFO_2223"/>
    <property type="match status" value="1"/>
</dbReference>
<dbReference type="PANTHER" id="PTHR43806">
    <property type="entry name" value="PEPTIDASE S8"/>
    <property type="match status" value="1"/>
</dbReference>
<dbReference type="EMBL" id="SRPE01000006">
    <property type="protein sequence ID" value="TGN26619.1"/>
    <property type="molecule type" value="Genomic_DNA"/>
</dbReference>
<dbReference type="InterPro" id="IPR026444">
    <property type="entry name" value="Secre_tail"/>
</dbReference>
<keyword evidence="10" id="KW-1185">Reference proteome</keyword>
<dbReference type="RefSeq" id="WP_135835528.1">
    <property type="nucleotide sequence ID" value="NZ_SRPE01000006.1"/>
</dbReference>
<dbReference type="Gene3D" id="3.40.50.200">
    <property type="entry name" value="Peptidase S8/S53 domain"/>
    <property type="match status" value="1"/>
</dbReference>
<feature type="active site" description="Charge relay system" evidence="6">
    <location>
        <position position="391"/>
    </location>
</feature>
<feature type="active site" description="Charge relay system" evidence="6">
    <location>
        <position position="213"/>
    </location>
</feature>
<keyword evidence="3" id="KW-0732">Signal</keyword>
<feature type="domain" description="Secretion system C-terminal sorting" evidence="8">
    <location>
        <begin position="463"/>
        <end position="506"/>
    </location>
</feature>
<dbReference type="PROSITE" id="PS00138">
    <property type="entry name" value="SUBTILASE_SER"/>
    <property type="match status" value="1"/>
</dbReference>
<comment type="caution">
    <text evidence="9">The sequence shown here is derived from an EMBL/GenBank/DDBJ whole genome shotgun (WGS) entry which is preliminary data.</text>
</comment>
<dbReference type="GO" id="GO:0004252">
    <property type="term" value="F:serine-type endopeptidase activity"/>
    <property type="evidence" value="ECO:0007669"/>
    <property type="project" value="UniProtKB-UniRule"/>
</dbReference>
<gene>
    <name evidence="9" type="ORF">E4J94_09205</name>
</gene>
<evidence type="ECO:0000256" key="1">
    <source>
        <dbReference type="ARBA" id="ARBA00011073"/>
    </source>
</evidence>
<comment type="similarity">
    <text evidence="1 6">Belongs to the peptidase S8 family.</text>
</comment>
<sequence>MKKIYLAILILLGIVNLYAQDYYLIQLNKKENTEEYYSNPLKMLSQESLDRRIKYGIQLDEKDIPISNERLNQIKKINLVYNGHSKWLNSLLVSIDDISAIDELKKLSFVSEVKSLVRNESADKILQESSQDKRVVNKDIVYGESDNFIKKIKLDVIHSKGFKGKSMHIGVIDGGFLGADTITPFKHIFKEKRIKDVYNFVAKTKNVYQQHEHGTTVLSTMAVNLNGEYVGAAPEANYSLYVTEDTSEETLKEWMYWVQAAERADSIGVDVINSSLGYDDFDDARYNYSIDDLDGTTAFISEGAKIATSRGIMLVVSAGNYALQKWKKIGFPSDPEEVFTIGNILNTNVGSGTTSYGPNANGSIKPDVSALGVSIKTIGSQGTYKLSSGTSFSSPTIAGAMASLMSAFPKVPLETLKQIVRESGHLFPSHKNNIGYGYPDFSKVYDVLSTLSTKEINPITFKIYPNPVTSTVKIYTKNIITSIEIINLNGQLIKGKQNSKEIDKSSISRWQI</sequence>
<feature type="domain" description="Peptidase S8/S53" evidence="7">
    <location>
        <begin position="164"/>
        <end position="437"/>
    </location>
</feature>
<organism evidence="9 10">
    <name type="scientific">Empedobacter tilapiae</name>
    <dbReference type="NCBI Taxonomy" id="2491114"/>
    <lineage>
        <taxon>Bacteria</taxon>
        <taxon>Pseudomonadati</taxon>
        <taxon>Bacteroidota</taxon>
        <taxon>Flavobacteriia</taxon>
        <taxon>Flavobacteriales</taxon>
        <taxon>Weeksellaceae</taxon>
        <taxon>Empedobacter</taxon>
    </lineage>
</organism>
<dbReference type="InterPro" id="IPR050131">
    <property type="entry name" value="Peptidase_S8_subtilisin-like"/>
</dbReference>
<dbReference type="PROSITE" id="PS51892">
    <property type="entry name" value="SUBTILASE"/>
    <property type="match status" value="1"/>
</dbReference>
<proteinExistence type="inferred from homology"/>
<dbReference type="AlphaFoldDB" id="A0A4Z1BP60"/>
<evidence type="ECO:0000256" key="2">
    <source>
        <dbReference type="ARBA" id="ARBA00022670"/>
    </source>
</evidence>
<dbReference type="InterPro" id="IPR017317">
    <property type="entry name" value="Pept_S8_subtilisin_bacteroid-2"/>
</dbReference>
<evidence type="ECO:0000259" key="7">
    <source>
        <dbReference type="Pfam" id="PF00082"/>
    </source>
</evidence>
<evidence type="ECO:0000256" key="4">
    <source>
        <dbReference type="ARBA" id="ARBA00022801"/>
    </source>
</evidence>
<evidence type="ECO:0000256" key="3">
    <source>
        <dbReference type="ARBA" id="ARBA00022729"/>
    </source>
</evidence>
<dbReference type="Proteomes" id="UP000297998">
    <property type="component" value="Unassembled WGS sequence"/>
</dbReference>
<dbReference type="OrthoDB" id="1407599at2"/>